<dbReference type="InterPro" id="IPR044636">
    <property type="entry name" value="RADIALIS-like"/>
</dbReference>
<evidence type="ECO:0000256" key="5">
    <source>
        <dbReference type="ARBA" id="ARBA00023242"/>
    </source>
</evidence>
<keyword evidence="3" id="KW-0805">Transcription regulation</keyword>
<dbReference type="GO" id="GO:0009908">
    <property type="term" value="P:flower development"/>
    <property type="evidence" value="ECO:0007669"/>
    <property type="project" value="UniProtKB-ARBA"/>
</dbReference>
<dbReference type="Gene3D" id="1.10.10.60">
    <property type="entry name" value="Homeodomain-like"/>
    <property type="match status" value="1"/>
</dbReference>
<evidence type="ECO:0000256" key="1">
    <source>
        <dbReference type="ARBA" id="ARBA00004123"/>
    </source>
</evidence>
<feature type="domain" description="Myb-like" evidence="6">
    <location>
        <begin position="1"/>
        <end position="55"/>
    </location>
</feature>
<dbReference type="eggNOG" id="KOG0724">
    <property type="taxonomic scope" value="Eukaryota"/>
</dbReference>
<evidence type="ECO:0000313" key="9">
    <source>
        <dbReference type="Proteomes" id="UP000030748"/>
    </source>
</evidence>
<keyword evidence="4" id="KW-0804">Transcription</keyword>
<dbReference type="Proteomes" id="UP000030748">
    <property type="component" value="Unassembled WGS sequence"/>
</dbReference>
<evidence type="ECO:0000256" key="4">
    <source>
        <dbReference type="ARBA" id="ARBA00023163"/>
    </source>
</evidence>
<dbReference type="InterPro" id="IPR001005">
    <property type="entry name" value="SANT/Myb"/>
</dbReference>
<protein>
    <submittedName>
        <fullName evidence="8">Uncharacterized protein</fullName>
    </submittedName>
</protein>
<evidence type="ECO:0000256" key="3">
    <source>
        <dbReference type="ARBA" id="ARBA00023015"/>
    </source>
</evidence>
<evidence type="ECO:0000256" key="2">
    <source>
        <dbReference type="ARBA" id="ARBA00022473"/>
    </source>
</evidence>
<gene>
    <name evidence="8" type="ORF">MIMGU_mgv1a024989mg</name>
</gene>
<dbReference type="SMART" id="SM00717">
    <property type="entry name" value="SANT"/>
    <property type="match status" value="1"/>
</dbReference>
<dbReference type="InterPro" id="IPR017884">
    <property type="entry name" value="SANT_dom"/>
</dbReference>
<dbReference type="STRING" id="4155.A0A022R1S2"/>
<reference evidence="8 9" key="1">
    <citation type="journal article" date="2013" name="Proc. Natl. Acad. Sci. U.S.A.">
        <title>Fine-scale variation in meiotic recombination in Mimulus inferred from population shotgun sequencing.</title>
        <authorList>
            <person name="Hellsten U."/>
            <person name="Wright K.M."/>
            <person name="Jenkins J."/>
            <person name="Shu S."/>
            <person name="Yuan Y."/>
            <person name="Wessler S.R."/>
            <person name="Schmutz J."/>
            <person name="Willis J.H."/>
            <person name="Rokhsar D.S."/>
        </authorList>
    </citation>
    <scope>NUCLEOTIDE SEQUENCE [LARGE SCALE GENOMIC DNA]</scope>
    <source>
        <strain evidence="9">cv. DUN x IM62</strain>
    </source>
</reference>
<dbReference type="GO" id="GO:0005634">
    <property type="term" value="C:nucleus"/>
    <property type="evidence" value="ECO:0007669"/>
    <property type="project" value="UniProtKB-SubCell"/>
</dbReference>
<evidence type="ECO:0000259" key="7">
    <source>
        <dbReference type="PROSITE" id="PS51293"/>
    </source>
</evidence>
<sequence>MSSNTNSEWTEKQNKHFEDALATYNKDSPEWWQNLARAVGGKTVEEVKRHYRSLLRDIDQIENGKVPVPNYRDTTNAKKPTHSSNGFRFALALSKGIFIKQEIKL</sequence>
<keyword evidence="9" id="KW-1185">Reference proteome</keyword>
<dbReference type="AlphaFoldDB" id="A0A022R1S2"/>
<dbReference type="FunFam" id="1.10.10.60:FF:000154">
    <property type="entry name" value="Transcription factor SRM1"/>
    <property type="match status" value="1"/>
</dbReference>
<dbReference type="GO" id="GO:0003700">
    <property type="term" value="F:DNA-binding transcription factor activity"/>
    <property type="evidence" value="ECO:0007669"/>
    <property type="project" value="InterPro"/>
</dbReference>
<dbReference type="EMBL" id="KI630827">
    <property type="protein sequence ID" value="EYU32780.1"/>
    <property type="molecule type" value="Genomic_DNA"/>
</dbReference>
<dbReference type="PANTHER" id="PTHR43952:SF72">
    <property type="entry name" value="MYB-LIKE DOMAIN-CONTAINING PROTEIN"/>
    <property type="match status" value="1"/>
</dbReference>
<feature type="domain" description="SANT" evidence="7">
    <location>
        <begin position="4"/>
        <end position="59"/>
    </location>
</feature>
<dbReference type="CDD" id="cd00167">
    <property type="entry name" value="SANT"/>
    <property type="match status" value="1"/>
</dbReference>
<keyword evidence="2" id="KW-0217">Developmental protein</keyword>
<comment type="subcellular location">
    <subcellularLocation>
        <location evidence="1">Nucleus</location>
    </subcellularLocation>
</comment>
<dbReference type="Pfam" id="PF00249">
    <property type="entry name" value="Myb_DNA-binding"/>
    <property type="match status" value="1"/>
</dbReference>
<dbReference type="PANTHER" id="PTHR43952">
    <property type="entry name" value="MYB FAMILY TRANSCRIPTION FACTOR-RELATED"/>
    <property type="match status" value="1"/>
</dbReference>
<evidence type="ECO:0000259" key="6">
    <source>
        <dbReference type="PROSITE" id="PS50090"/>
    </source>
</evidence>
<dbReference type="SUPFAM" id="SSF46689">
    <property type="entry name" value="Homeodomain-like"/>
    <property type="match status" value="1"/>
</dbReference>
<name>A0A022R1S2_ERYGU</name>
<proteinExistence type="predicted"/>
<evidence type="ECO:0000313" key="8">
    <source>
        <dbReference type="EMBL" id="EYU32780.1"/>
    </source>
</evidence>
<accession>A0A022R1S2</accession>
<keyword evidence="5" id="KW-0539">Nucleus</keyword>
<dbReference type="InterPro" id="IPR009057">
    <property type="entry name" value="Homeodomain-like_sf"/>
</dbReference>
<organism evidence="8 9">
    <name type="scientific">Erythranthe guttata</name>
    <name type="common">Yellow monkey flower</name>
    <name type="synonym">Mimulus guttatus</name>
    <dbReference type="NCBI Taxonomy" id="4155"/>
    <lineage>
        <taxon>Eukaryota</taxon>
        <taxon>Viridiplantae</taxon>
        <taxon>Streptophyta</taxon>
        <taxon>Embryophyta</taxon>
        <taxon>Tracheophyta</taxon>
        <taxon>Spermatophyta</taxon>
        <taxon>Magnoliopsida</taxon>
        <taxon>eudicotyledons</taxon>
        <taxon>Gunneridae</taxon>
        <taxon>Pentapetalae</taxon>
        <taxon>asterids</taxon>
        <taxon>lamiids</taxon>
        <taxon>Lamiales</taxon>
        <taxon>Phrymaceae</taxon>
        <taxon>Erythranthe</taxon>
    </lineage>
</organism>
<dbReference type="PROSITE" id="PS50090">
    <property type="entry name" value="MYB_LIKE"/>
    <property type="match status" value="1"/>
</dbReference>
<dbReference type="GO" id="GO:0048262">
    <property type="term" value="P:determination of dorsal/ventral asymmetry"/>
    <property type="evidence" value="ECO:0007669"/>
    <property type="project" value="UniProtKB-ARBA"/>
</dbReference>
<dbReference type="PROSITE" id="PS51293">
    <property type="entry name" value="SANT"/>
    <property type="match status" value="1"/>
</dbReference>